<geneLocation type="plasmid" evidence="1 2">
    <name>AZOBR_p2</name>
</geneLocation>
<keyword evidence="1" id="KW-0614">Plasmid</keyword>
<dbReference type="Proteomes" id="UP000007319">
    <property type="component" value="Plasmid AZOBR_p2"/>
</dbReference>
<accession>A0A9P1NQQ5</accession>
<name>A0A9P1NQQ5_9PROT</name>
<evidence type="ECO:0000313" key="2">
    <source>
        <dbReference type="Proteomes" id="UP000007319"/>
    </source>
</evidence>
<dbReference type="AlphaFoldDB" id="A0A9P1NQQ5"/>
<gene>
    <name evidence="1" type="ORF">AZOBR_p280014</name>
</gene>
<evidence type="ECO:0000313" key="1">
    <source>
        <dbReference type="EMBL" id="CCD02128.1"/>
    </source>
</evidence>
<protein>
    <submittedName>
        <fullName evidence="1">Uncharacterized protein</fullName>
    </submittedName>
</protein>
<dbReference type="EMBL" id="HE577329">
    <property type="protein sequence ID" value="CCD02128.1"/>
    <property type="molecule type" value="Genomic_DNA"/>
</dbReference>
<dbReference type="KEGG" id="abs:AZOBR_p280014"/>
<organism evidence="1 2">
    <name type="scientific">Azospirillum baldaniorum</name>
    <dbReference type="NCBI Taxonomy" id="1064539"/>
    <lineage>
        <taxon>Bacteria</taxon>
        <taxon>Pseudomonadati</taxon>
        <taxon>Pseudomonadota</taxon>
        <taxon>Alphaproteobacteria</taxon>
        <taxon>Rhodospirillales</taxon>
        <taxon>Azospirillaceae</taxon>
        <taxon>Azospirillum</taxon>
    </lineage>
</organism>
<sequence>METDGVTLTKRHARVEFRLMTASETKV</sequence>
<proteinExistence type="predicted"/>
<keyword evidence="2" id="KW-1185">Reference proteome</keyword>
<reference evidence="1 2" key="1">
    <citation type="journal article" date="2011" name="PLoS Genet.">
        <title>Azospirillum genomes reveal transition of bacteria from aquatic to terrestrial environments.</title>
        <authorList>
            <person name="Wisniewski-Dye F."/>
            <person name="Borziak K."/>
            <person name="Khalsa-Moyers G."/>
            <person name="Alexandre G."/>
            <person name="Sukharnikov L.O."/>
            <person name="Wuichet K."/>
            <person name="Hurst G.B."/>
            <person name="McDonald W.H."/>
            <person name="Robertson J.S."/>
            <person name="Barbe V."/>
            <person name="Calteau A."/>
            <person name="Rouy Z."/>
            <person name="Mangenot S."/>
            <person name="Prigent-Combaret C."/>
            <person name="Normand P."/>
            <person name="Boyer M."/>
            <person name="Siguier P."/>
            <person name="Dessaux Y."/>
            <person name="Elmerich C."/>
            <person name="Condemine G."/>
            <person name="Krishnen G."/>
            <person name="Kennedy I."/>
            <person name="Paterson A.H."/>
            <person name="Gonzalez V."/>
            <person name="Mavingui P."/>
            <person name="Zhulin I.B."/>
        </authorList>
    </citation>
    <scope>NUCLEOTIDE SEQUENCE [LARGE SCALE GENOMIC DNA]</scope>
    <source>
        <strain evidence="1 2">Sp245</strain>
    </source>
</reference>